<proteinExistence type="predicted"/>
<dbReference type="Proteomes" id="UP000605848">
    <property type="component" value="Unassembled WGS sequence"/>
</dbReference>
<dbReference type="RefSeq" id="WP_202061974.1">
    <property type="nucleotide sequence ID" value="NZ_JAEQMY010000026.1"/>
</dbReference>
<organism evidence="1 2">
    <name type="scientific">Microvirga aerilata</name>
    <dbReference type="NCBI Taxonomy" id="670292"/>
    <lineage>
        <taxon>Bacteria</taxon>
        <taxon>Pseudomonadati</taxon>
        <taxon>Pseudomonadota</taxon>
        <taxon>Alphaproteobacteria</taxon>
        <taxon>Hyphomicrobiales</taxon>
        <taxon>Methylobacteriaceae</taxon>
        <taxon>Microvirga</taxon>
    </lineage>
</organism>
<comment type="caution">
    <text evidence="1">The sequence shown here is derived from an EMBL/GenBank/DDBJ whole genome shotgun (WGS) entry which is preliminary data.</text>
</comment>
<keyword evidence="2" id="KW-1185">Reference proteome</keyword>
<dbReference type="EMBL" id="JAEQMY010000026">
    <property type="protein sequence ID" value="MBL0405699.1"/>
    <property type="molecule type" value="Genomic_DNA"/>
</dbReference>
<gene>
    <name evidence="1" type="ORF">JKG68_17195</name>
</gene>
<accession>A0A936ZJ92</accession>
<sequence length="216" mass="23613">MSAQAILDLSDRRTARRPGARRALKRPVTPLTRNALIADYLAICGLDPEVETLRAPAEPATFAIGEETVEHVADFEVVRDGQSFLVDVVTDEDLQTHPLRAAAIHGISSLDGRAFIFETAATIRAEPRFTTVRLIMACKRTPVTAGDRVRVLHQLDEVGAMRLVDCASAVMNTQDGVAAVLALACEGLIAVDISRPVLPETQVRRRRLPYTDPFSF</sequence>
<evidence type="ECO:0000313" key="1">
    <source>
        <dbReference type="EMBL" id="MBL0405699.1"/>
    </source>
</evidence>
<protein>
    <submittedName>
        <fullName evidence="1">Uncharacterized protein</fullName>
    </submittedName>
</protein>
<dbReference type="AlphaFoldDB" id="A0A936ZJ92"/>
<reference evidence="1" key="1">
    <citation type="submission" date="2021-01" db="EMBL/GenBank/DDBJ databases">
        <title>Microvirga sp.</title>
        <authorList>
            <person name="Kim M.K."/>
        </authorList>
    </citation>
    <scope>NUCLEOTIDE SEQUENCE</scope>
    <source>
        <strain evidence="1">5420S-16</strain>
    </source>
</reference>
<evidence type="ECO:0000313" key="2">
    <source>
        <dbReference type="Proteomes" id="UP000605848"/>
    </source>
</evidence>
<name>A0A936ZJ92_9HYPH</name>